<dbReference type="EMBL" id="AP023356">
    <property type="protein sequence ID" value="BCJ45049.1"/>
    <property type="molecule type" value="Genomic_DNA"/>
</dbReference>
<reference evidence="3 4" key="1">
    <citation type="submission" date="2020-08" db="EMBL/GenBank/DDBJ databases">
        <title>Whole genome shotgun sequence of Actinoplanes ianthinogenes NBRC 13996.</title>
        <authorList>
            <person name="Komaki H."/>
            <person name="Tamura T."/>
        </authorList>
    </citation>
    <scope>NUCLEOTIDE SEQUENCE [LARGE SCALE GENOMIC DNA]</scope>
    <source>
        <strain evidence="3 4">NBRC 13996</strain>
    </source>
</reference>
<gene>
    <name evidence="3" type="ORF">Aiant_57060</name>
</gene>
<sequence>MFHNLRRKSLALSLVVTTSATLVAFTGSPVLADDGKPKAPPAGQPDLIDSQDPNGQQNRLTDLKTWIIQQPSLGHSGYIESVNDAASLSTTLLWHGPSDDTQRNIIAEGRRRGISVKVEQRRYSREQLVEAVETLAKRGKTAYKNFDLNSISGITAEFDGIKVQGVPDGGSARTLADGSREETPQTTISKVAREASEDLGVAVSVELGGGDETFAATRDTDTPAFNAGGVMYSPATREICSTGFSVSVGGTRYTTTARHCTAHDYRPLNNSRNNYGDGVRNSTDGAARQMSAKGSPLMFDGSRNDANGYKKTVVGYGDVSLRDSVCTSGANSGVHCGIRITQMVHWFDDGYPHGGNSTFSTIVGDQESHKTAACQGDSGGPVLVTAGNMKVKAVGMIQGGPATDTRYHTSSTTWSGGAVCTWRFYFTAMRTIVNTLPNASLVTG</sequence>
<feature type="compositionally biased region" description="Polar residues" evidence="1">
    <location>
        <begin position="271"/>
        <end position="284"/>
    </location>
</feature>
<protein>
    <recommendedName>
        <fullName evidence="5">Serine protease</fullName>
    </recommendedName>
</protein>
<evidence type="ECO:0000256" key="1">
    <source>
        <dbReference type="SAM" id="MobiDB-lite"/>
    </source>
</evidence>
<accession>A0ABM7M0D4</accession>
<feature type="chain" id="PRO_5046372645" description="Serine protease" evidence="2">
    <location>
        <begin position="33"/>
        <end position="444"/>
    </location>
</feature>
<feature type="region of interest" description="Disordered" evidence="1">
    <location>
        <begin position="271"/>
        <end position="301"/>
    </location>
</feature>
<dbReference type="InterPro" id="IPR033116">
    <property type="entry name" value="TRYPSIN_SER"/>
</dbReference>
<proteinExistence type="predicted"/>
<organism evidence="3 4">
    <name type="scientific">Actinoplanes ianthinogenes</name>
    <dbReference type="NCBI Taxonomy" id="122358"/>
    <lineage>
        <taxon>Bacteria</taxon>
        <taxon>Bacillati</taxon>
        <taxon>Actinomycetota</taxon>
        <taxon>Actinomycetes</taxon>
        <taxon>Micromonosporales</taxon>
        <taxon>Micromonosporaceae</taxon>
        <taxon>Actinoplanes</taxon>
    </lineage>
</organism>
<evidence type="ECO:0000256" key="2">
    <source>
        <dbReference type="SAM" id="SignalP"/>
    </source>
</evidence>
<dbReference type="InterPro" id="IPR043504">
    <property type="entry name" value="Peptidase_S1_PA_chymotrypsin"/>
</dbReference>
<keyword evidence="2" id="KW-0732">Signal</keyword>
<name>A0ABM7M0D4_9ACTN</name>
<evidence type="ECO:0000313" key="4">
    <source>
        <dbReference type="Proteomes" id="UP000676967"/>
    </source>
</evidence>
<feature type="region of interest" description="Disordered" evidence="1">
    <location>
        <begin position="29"/>
        <end position="55"/>
    </location>
</feature>
<dbReference type="SUPFAM" id="SSF50494">
    <property type="entry name" value="Trypsin-like serine proteases"/>
    <property type="match status" value="1"/>
</dbReference>
<feature type="signal peptide" evidence="2">
    <location>
        <begin position="1"/>
        <end position="32"/>
    </location>
</feature>
<evidence type="ECO:0000313" key="3">
    <source>
        <dbReference type="EMBL" id="BCJ45049.1"/>
    </source>
</evidence>
<dbReference type="InterPro" id="IPR009003">
    <property type="entry name" value="Peptidase_S1_PA"/>
</dbReference>
<dbReference type="PROSITE" id="PS00135">
    <property type="entry name" value="TRYPSIN_SER"/>
    <property type="match status" value="1"/>
</dbReference>
<dbReference type="Proteomes" id="UP000676967">
    <property type="component" value="Chromosome"/>
</dbReference>
<evidence type="ECO:0008006" key="5">
    <source>
        <dbReference type="Google" id="ProtNLM"/>
    </source>
</evidence>
<keyword evidence="4" id="KW-1185">Reference proteome</keyword>
<dbReference type="Gene3D" id="2.40.10.10">
    <property type="entry name" value="Trypsin-like serine proteases"/>
    <property type="match status" value="2"/>
</dbReference>